<reference evidence="1" key="1">
    <citation type="submission" date="2021-01" db="EMBL/GenBank/DDBJ databases">
        <authorList>
            <person name="Sun Q."/>
        </authorList>
    </citation>
    <scope>NUCLEOTIDE SEQUENCE</scope>
    <source>
        <strain evidence="1">YIM B02566</strain>
    </source>
</reference>
<dbReference type="Proteomes" id="UP000616151">
    <property type="component" value="Unassembled WGS sequence"/>
</dbReference>
<proteinExistence type="predicted"/>
<keyword evidence="2" id="KW-1185">Reference proteome</keyword>
<accession>A0ACC5R111</accession>
<gene>
    <name evidence="1" type="ORF">JHL16_08270</name>
</gene>
<sequence>MIDAPIIAEIRLLHLSGLSWQEACHHVMSPAGKPPALIEQTATWLAETYFDNCTAYRDSDGRPMPRWMFDPAADRPDALE</sequence>
<dbReference type="EMBL" id="JAENHL010000006">
    <property type="protein sequence ID" value="MBK1866345.1"/>
    <property type="molecule type" value="Genomic_DNA"/>
</dbReference>
<name>A0ACC5R111_9HYPH</name>
<evidence type="ECO:0000313" key="2">
    <source>
        <dbReference type="Proteomes" id="UP000616151"/>
    </source>
</evidence>
<comment type="caution">
    <text evidence="1">The sequence shown here is derived from an EMBL/GenBank/DDBJ whole genome shotgun (WGS) entry which is preliminary data.</text>
</comment>
<evidence type="ECO:0000313" key="1">
    <source>
        <dbReference type="EMBL" id="MBK1866345.1"/>
    </source>
</evidence>
<protein>
    <submittedName>
        <fullName evidence="1">Uncharacterized protein</fullName>
    </submittedName>
</protein>
<organism evidence="1 2">
    <name type="scientific">Taklimakanibacter albus</name>
    <dbReference type="NCBI Taxonomy" id="2800327"/>
    <lineage>
        <taxon>Bacteria</taxon>
        <taxon>Pseudomonadati</taxon>
        <taxon>Pseudomonadota</taxon>
        <taxon>Alphaproteobacteria</taxon>
        <taxon>Hyphomicrobiales</taxon>
        <taxon>Aestuariivirgaceae</taxon>
        <taxon>Taklimakanibacter</taxon>
    </lineage>
</organism>